<dbReference type="PANTHER" id="PTHR34512:SF30">
    <property type="entry name" value="OUTER MEMBRANE PROTEIN ASSEMBLY FACTOR BAMB"/>
    <property type="match status" value="1"/>
</dbReference>
<comment type="caution">
    <text evidence="2">The sequence shown here is derived from an EMBL/GenBank/DDBJ whole genome shotgun (WGS) entry which is preliminary data.</text>
</comment>
<dbReference type="InterPro" id="IPR018391">
    <property type="entry name" value="PQQ_b-propeller_rpt"/>
</dbReference>
<dbReference type="InterPro" id="IPR002372">
    <property type="entry name" value="PQQ_rpt_dom"/>
</dbReference>
<feature type="domain" description="Pyrrolo-quinoline quinone repeat" evidence="1">
    <location>
        <begin position="61"/>
        <end position="175"/>
    </location>
</feature>
<feature type="non-terminal residue" evidence="2">
    <location>
        <position position="192"/>
    </location>
</feature>
<dbReference type="PANTHER" id="PTHR34512">
    <property type="entry name" value="CELL SURFACE PROTEIN"/>
    <property type="match status" value="1"/>
</dbReference>
<accession>X0UXI5</accession>
<gene>
    <name evidence="2" type="ORF">S01H1_44817</name>
</gene>
<organism evidence="2">
    <name type="scientific">marine sediment metagenome</name>
    <dbReference type="NCBI Taxonomy" id="412755"/>
    <lineage>
        <taxon>unclassified sequences</taxon>
        <taxon>metagenomes</taxon>
        <taxon>ecological metagenomes</taxon>
    </lineage>
</organism>
<proteinExistence type="predicted"/>
<dbReference type="AlphaFoldDB" id="X0UXI5"/>
<evidence type="ECO:0000313" key="2">
    <source>
        <dbReference type="EMBL" id="GAG10450.1"/>
    </source>
</evidence>
<evidence type="ECO:0000259" key="1">
    <source>
        <dbReference type="Pfam" id="PF13360"/>
    </source>
</evidence>
<dbReference type="EMBL" id="BARS01028608">
    <property type="protein sequence ID" value="GAG10450.1"/>
    <property type="molecule type" value="Genomic_DNA"/>
</dbReference>
<dbReference type="InterPro" id="IPR011047">
    <property type="entry name" value="Quinoprotein_ADH-like_sf"/>
</dbReference>
<sequence>MPVVDGELVYIGSYSGKVLALSTSARSQYLPFPQVRNGEWLYPRTNEIIGGIVGTPVDTLVVGEEAIYVTSSDGRVYSLDREFGDLNWESDVLVEEGEKKLWTSPAVPGDTIYVSTYDGHIYALSVKTGDLLPWAFESGAGFASAPVIYKDTIFVGSFDNKLYAIKISDGKPSWNFTGGKWFWAAPVVNEGV</sequence>
<dbReference type="Gene3D" id="2.40.128.630">
    <property type="match status" value="2"/>
</dbReference>
<dbReference type="Pfam" id="PF13360">
    <property type="entry name" value="PQQ_2"/>
    <property type="match status" value="1"/>
</dbReference>
<dbReference type="SUPFAM" id="SSF50998">
    <property type="entry name" value="Quinoprotein alcohol dehydrogenase-like"/>
    <property type="match status" value="1"/>
</dbReference>
<name>X0UXI5_9ZZZZ</name>
<reference evidence="2" key="1">
    <citation type="journal article" date="2014" name="Front. Microbiol.">
        <title>High frequency of phylogenetically diverse reductive dehalogenase-homologous genes in deep subseafloor sedimentary metagenomes.</title>
        <authorList>
            <person name="Kawai M."/>
            <person name="Futagami T."/>
            <person name="Toyoda A."/>
            <person name="Takaki Y."/>
            <person name="Nishi S."/>
            <person name="Hori S."/>
            <person name="Arai W."/>
            <person name="Tsubouchi T."/>
            <person name="Morono Y."/>
            <person name="Uchiyama I."/>
            <person name="Ito T."/>
            <person name="Fujiyama A."/>
            <person name="Inagaki F."/>
            <person name="Takami H."/>
        </authorList>
    </citation>
    <scope>NUCLEOTIDE SEQUENCE</scope>
    <source>
        <strain evidence="2">Expedition CK06-06</strain>
    </source>
</reference>
<protein>
    <recommendedName>
        <fullName evidence="1">Pyrrolo-quinoline quinone repeat domain-containing protein</fullName>
    </recommendedName>
</protein>
<dbReference type="SMART" id="SM00564">
    <property type="entry name" value="PQQ"/>
    <property type="match status" value="4"/>
</dbReference>